<gene>
    <name evidence="2" type="ORF">BaRGS_00030800</name>
</gene>
<protein>
    <submittedName>
        <fullName evidence="2">Uncharacterized protein</fullName>
    </submittedName>
</protein>
<organism evidence="2 3">
    <name type="scientific">Batillaria attramentaria</name>
    <dbReference type="NCBI Taxonomy" id="370345"/>
    <lineage>
        <taxon>Eukaryota</taxon>
        <taxon>Metazoa</taxon>
        <taxon>Spiralia</taxon>
        <taxon>Lophotrochozoa</taxon>
        <taxon>Mollusca</taxon>
        <taxon>Gastropoda</taxon>
        <taxon>Caenogastropoda</taxon>
        <taxon>Sorbeoconcha</taxon>
        <taxon>Cerithioidea</taxon>
        <taxon>Batillariidae</taxon>
        <taxon>Batillaria</taxon>
    </lineage>
</organism>
<evidence type="ECO:0000313" key="3">
    <source>
        <dbReference type="Proteomes" id="UP001519460"/>
    </source>
</evidence>
<dbReference type="EMBL" id="JACVVK020000337">
    <property type="protein sequence ID" value="KAK7477971.1"/>
    <property type="molecule type" value="Genomic_DNA"/>
</dbReference>
<dbReference type="Proteomes" id="UP001519460">
    <property type="component" value="Unassembled WGS sequence"/>
</dbReference>
<proteinExistence type="predicted"/>
<dbReference type="AlphaFoldDB" id="A0ABD0JT96"/>
<feature type="region of interest" description="Disordered" evidence="1">
    <location>
        <begin position="1"/>
        <end position="25"/>
    </location>
</feature>
<name>A0ABD0JT96_9CAEN</name>
<keyword evidence="3" id="KW-1185">Reference proteome</keyword>
<accession>A0ABD0JT96</accession>
<reference evidence="2 3" key="1">
    <citation type="journal article" date="2023" name="Sci. Data">
        <title>Genome assembly of the Korean intertidal mud-creeper Batillaria attramentaria.</title>
        <authorList>
            <person name="Patra A.K."/>
            <person name="Ho P.T."/>
            <person name="Jun S."/>
            <person name="Lee S.J."/>
            <person name="Kim Y."/>
            <person name="Won Y.J."/>
        </authorList>
    </citation>
    <scope>NUCLEOTIDE SEQUENCE [LARGE SCALE GENOMIC DNA]</scope>
    <source>
        <strain evidence="2">Wonlab-2016</strain>
    </source>
</reference>
<comment type="caution">
    <text evidence="2">The sequence shown here is derived from an EMBL/GenBank/DDBJ whole genome shotgun (WGS) entry which is preliminary data.</text>
</comment>
<sequence length="86" mass="9338">MGRTFSVGAVPRTTAKRLPATQDSPEVRVKVSRRVTMQNICPSLSFHVFYPPSPQAPVNNPFCGRGRSGGQAGHFLLLLEAEPFGL</sequence>
<evidence type="ECO:0000313" key="2">
    <source>
        <dbReference type="EMBL" id="KAK7477971.1"/>
    </source>
</evidence>
<evidence type="ECO:0000256" key="1">
    <source>
        <dbReference type="SAM" id="MobiDB-lite"/>
    </source>
</evidence>